<dbReference type="AlphaFoldDB" id="D5WY69"/>
<comment type="function">
    <text evidence="8">Also involved in hydrogenase metallocenter assembly, probably by participating in the nickel insertion step. This function in hydrogenase biosynthesis requires chaperone activity and the presence of the metal-binding domain, but not PPIase activity.</text>
</comment>
<dbReference type="eggNOG" id="COG1047">
    <property type="taxonomic scope" value="Bacteria"/>
</dbReference>
<sequence>MKITEGLVATLSWRMTDSQGELIDENAEGDDFYVGGDDLLPRMAEQMLGMGVGDKGDIYLQPEDAFGDYDADLLLVEDRKLFPAELEEGMMFEQLPEGCSPGDADAFYTVTEIHDDKVLLDGNHPLAGMALRIEYTVLDVREADPDEIEAQSALLDSADAGLFLPGEK</sequence>
<evidence type="ECO:0000256" key="7">
    <source>
        <dbReference type="ARBA" id="ARBA00023235"/>
    </source>
</evidence>
<dbReference type="PANTHER" id="PTHR47861">
    <property type="entry name" value="FKBP-TYPE PEPTIDYL-PROLYL CIS-TRANS ISOMERASE SLYD"/>
    <property type="match status" value="1"/>
</dbReference>
<dbReference type="InterPro" id="IPR046357">
    <property type="entry name" value="PPIase_dom_sf"/>
</dbReference>
<keyword evidence="7 9" id="KW-0413">Isomerase</keyword>
<gene>
    <name evidence="12" type="ordered locus">Tint_0782</name>
</gene>
<dbReference type="HOGENOM" id="CLU_098197_1_1_4"/>
<reference evidence="12" key="1">
    <citation type="submission" date="2010-04" db="EMBL/GenBank/DDBJ databases">
        <title>Complete sequence of Thiomonas intermedia K12.</title>
        <authorList>
            <consortium name="US DOE Joint Genome Institute"/>
            <person name="Lucas S."/>
            <person name="Copeland A."/>
            <person name="Lapidus A."/>
            <person name="Cheng J.-F."/>
            <person name="Bruce D."/>
            <person name="Goodwin L."/>
            <person name="Pitluck S."/>
            <person name="Davenport K."/>
            <person name="Detter J.C."/>
            <person name="Han C."/>
            <person name="Tapia R."/>
            <person name="Land M."/>
            <person name="Hauser L."/>
            <person name="Kyrpides N."/>
            <person name="Ovchinnikova G."/>
            <person name="Kerfeld C.A."/>
            <person name="Cannon G.C."/>
            <person name="Heinhorst S."/>
            <person name="Woyke T."/>
        </authorList>
    </citation>
    <scope>NUCLEOTIDE SEQUENCE [LARGE SCALE GENOMIC DNA]</scope>
    <source>
        <strain evidence="12">K12</strain>
    </source>
</reference>
<evidence type="ECO:0000256" key="2">
    <source>
        <dbReference type="ARBA" id="ARBA00004496"/>
    </source>
</evidence>
<accession>D5WY69</accession>
<evidence type="ECO:0000256" key="10">
    <source>
        <dbReference type="RuleBase" id="RU003915"/>
    </source>
</evidence>
<keyword evidence="4" id="KW-0963">Cytoplasm</keyword>
<keyword evidence="6" id="KW-0143">Chaperone</keyword>
<dbReference type="GO" id="GO:0003755">
    <property type="term" value="F:peptidyl-prolyl cis-trans isomerase activity"/>
    <property type="evidence" value="ECO:0007669"/>
    <property type="project" value="UniProtKB-UniRule"/>
</dbReference>
<comment type="catalytic activity">
    <reaction evidence="1 9 10">
        <text>[protein]-peptidylproline (omega=180) = [protein]-peptidylproline (omega=0)</text>
        <dbReference type="Rhea" id="RHEA:16237"/>
        <dbReference type="Rhea" id="RHEA-COMP:10747"/>
        <dbReference type="Rhea" id="RHEA-COMP:10748"/>
        <dbReference type="ChEBI" id="CHEBI:83833"/>
        <dbReference type="ChEBI" id="CHEBI:83834"/>
        <dbReference type="EC" id="5.2.1.8"/>
    </reaction>
</comment>
<dbReference type="PROSITE" id="PS50059">
    <property type="entry name" value="FKBP_PPIASE"/>
    <property type="match status" value="1"/>
</dbReference>
<evidence type="ECO:0000256" key="4">
    <source>
        <dbReference type="ARBA" id="ARBA00022490"/>
    </source>
</evidence>
<dbReference type="Gene3D" id="3.10.50.40">
    <property type="match status" value="1"/>
</dbReference>
<evidence type="ECO:0000256" key="6">
    <source>
        <dbReference type="ARBA" id="ARBA00023186"/>
    </source>
</evidence>
<dbReference type="BioCyc" id="TINT75379:TINT_RS03910-MONOMER"/>
<protein>
    <recommendedName>
        <fullName evidence="10">Peptidyl-prolyl cis-trans isomerase</fullName>
        <ecNumber evidence="10">5.2.1.8</ecNumber>
    </recommendedName>
</protein>
<dbReference type="SUPFAM" id="SSF54534">
    <property type="entry name" value="FKBP-like"/>
    <property type="match status" value="1"/>
</dbReference>
<evidence type="ECO:0000259" key="11">
    <source>
        <dbReference type="PROSITE" id="PS50059"/>
    </source>
</evidence>
<dbReference type="Pfam" id="PF00254">
    <property type="entry name" value="FKBP_C"/>
    <property type="match status" value="1"/>
</dbReference>
<comment type="similarity">
    <text evidence="3 10">Belongs to the FKBP-type PPIase family.</text>
</comment>
<evidence type="ECO:0000256" key="8">
    <source>
        <dbReference type="ARBA" id="ARBA00037071"/>
    </source>
</evidence>
<name>D5WY69_THIK1</name>
<evidence type="ECO:0000256" key="1">
    <source>
        <dbReference type="ARBA" id="ARBA00000971"/>
    </source>
</evidence>
<dbReference type="GO" id="GO:0005737">
    <property type="term" value="C:cytoplasm"/>
    <property type="evidence" value="ECO:0007669"/>
    <property type="project" value="UniProtKB-SubCell"/>
</dbReference>
<organism evidence="12">
    <name type="scientific">Thiomonas intermedia (strain K12)</name>
    <name type="common">Thiobacillus intermedius</name>
    <dbReference type="NCBI Taxonomy" id="75379"/>
    <lineage>
        <taxon>Bacteria</taxon>
        <taxon>Pseudomonadati</taxon>
        <taxon>Pseudomonadota</taxon>
        <taxon>Betaproteobacteria</taxon>
        <taxon>Burkholderiales</taxon>
        <taxon>Thiomonas</taxon>
    </lineage>
</organism>
<dbReference type="PANTHER" id="PTHR47861:SF3">
    <property type="entry name" value="FKBP-TYPE PEPTIDYL-PROLYL CIS-TRANS ISOMERASE SLYD"/>
    <property type="match status" value="1"/>
</dbReference>
<evidence type="ECO:0000256" key="9">
    <source>
        <dbReference type="PROSITE-ProRule" id="PRU00277"/>
    </source>
</evidence>
<dbReference type="EMBL" id="CP002021">
    <property type="protein sequence ID" value="ADG30177.1"/>
    <property type="molecule type" value="Genomic_DNA"/>
</dbReference>
<dbReference type="GO" id="GO:0042026">
    <property type="term" value="P:protein refolding"/>
    <property type="evidence" value="ECO:0007669"/>
    <property type="project" value="UniProtKB-ARBA"/>
</dbReference>
<proteinExistence type="inferred from homology"/>
<comment type="subcellular location">
    <subcellularLocation>
        <location evidence="2">Cytoplasm</location>
    </subcellularLocation>
</comment>
<feature type="domain" description="PPIase FKBP-type" evidence="11">
    <location>
        <begin position="6"/>
        <end position="90"/>
    </location>
</feature>
<dbReference type="EC" id="5.2.1.8" evidence="10"/>
<evidence type="ECO:0000256" key="5">
    <source>
        <dbReference type="ARBA" id="ARBA00023110"/>
    </source>
</evidence>
<keyword evidence="5 9" id="KW-0697">Rotamase</keyword>
<dbReference type="STRING" id="75379.Tint_0782"/>
<dbReference type="KEGG" id="tin:Tint_0782"/>
<evidence type="ECO:0000313" key="12">
    <source>
        <dbReference type="EMBL" id="ADG30177.1"/>
    </source>
</evidence>
<dbReference type="InterPro" id="IPR001179">
    <property type="entry name" value="PPIase_FKBP_dom"/>
</dbReference>
<evidence type="ECO:0000256" key="3">
    <source>
        <dbReference type="ARBA" id="ARBA00006577"/>
    </source>
</evidence>